<evidence type="ECO:0000256" key="2">
    <source>
        <dbReference type="PROSITE-ProRule" id="PRU00708"/>
    </source>
</evidence>
<comment type="caution">
    <text evidence="3">The sequence shown here is derived from an EMBL/GenBank/DDBJ whole genome shotgun (WGS) entry which is preliminary data.</text>
</comment>
<evidence type="ECO:0000313" key="3">
    <source>
        <dbReference type="EMBL" id="KVH95374.1"/>
    </source>
</evidence>
<dbReference type="InterPro" id="IPR011990">
    <property type="entry name" value="TPR-like_helical_dom_sf"/>
</dbReference>
<proteinExistence type="predicted"/>
<evidence type="ECO:0000313" key="4">
    <source>
        <dbReference type="Proteomes" id="UP000243975"/>
    </source>
</evidence>
<keyword evidence="4" id="KW-1185">Reference proteome</keyword>
<dbReference type="Proteomes" id="UP000243975">
    <property type="component" value="Unassembled WGS sequence"/>
</dbReference>
<dbReference type="NCBIfam" id="TIGR00756">
    <property type="entry name" value="PPR"/>
    <property type="match status" value="2"/>
</dbReference>
<sequence length="340" mass="38214">MVFLAGIWTEPTRRSKRWHLIQKTVGFPLLRCCFRAPMSVEPWPPTMRRSMDPFHDVQKLFYEINEYTLINVSSPIEGAEMLEMGKQIHSLVWKAGFLLVTSVCNALISMYARSGQTHDARWVFDEMVHQDSVSWNSLISGYSQHHLSNQAIELFSRMQNSLLQPNEYSLASILEVLSNLNSLKLAMQMHLLMLKLGFILTDSVLCRLITAYGKCNGIDKSKSIFSEIDRELMITVDAIPTSLDVDIITFSTFLKSCGALSDLHQGKSVRLLAIKSAISEDKFIESAVIDVYGKCGSLEDAAKVFLNAAGDSLVAWNAIIMGYAQIGCYSKAYDLFQQNT</sequence>
<dbReference type="InterPro" id="IPR046960">
    <property type="entry name" value="PPR_At4g14850-like_plant"/>
</dbReference>
<dbReference type="Gramene" id="KVH95374">
    <property type="protein sequence ID" value="KVH95374"/>
    <property type="gene ID" value="Ccrd_002549"/>
</dbReference>
<dbReference type="Gene3D" id="1.25.40.10">
    <property type="entry name" value="Tetratricopeptide repeat domain"/>
    <property type="match status" value="2"/>
</dbReference>
<dbReference type="OMA" id="FYEINEY"/>
<evidence type="ECO:0000256" key="1">
    <source>
        <dbReference type="ARBA" id="ARBA00022737"/>
    </source>
</evidence>
<dbReference type="PANTHER" id="PTHR24015:SF548">
    <property type="entry name" value="OS08G0340900 PROTEIN"/>
    <property type="match status" value="1"/>
</dbReference>
<protein>
    <submittedName>
        <fullName evidence="3">Pentatricopeptide repeat-containing protein</fullName>
    </submittedName>
</protein>
<name>A0A103XR57_CYNCS</name>
<dbReference type="Pfam" id="PF01535">
    <property type="entry name" value="PPR"/>
    <property type="match status" value="3"/>
</dbReference>
<dbReference type="InterPro" id="IPR002885">
    <property type="entry name" value="PPR_rpt"/>
</dbReference>
<dbReference type="EMBL" id="LEKV01004390">
    <property type="protein sequence ID" value="KVH95374.1"/>
    <property type="molecule type" value="Genomic_DNA"/>
</dbReference>
<dbReference type="GO" id="GO:0009451">
    <property type="term" value="P:RNA modification"/>
    <property type="evidence" value="ECO:0007669"/>
    <property type="project" value="InterPro"/>
</dbReference>
<keyword evidence="1" id="KW-0677">Repeat</keyword>
<dbReference type="GO" id="GO:0003723">
    <property type="term" value="F:RNA binding"/>
    <property type="evidence" value="ECO:0007669"/>
    <property type="project" value="InterPro"/>
</dbReference>
<feature type="repeat" description="PPR" evidence="2">
    <location>
        <begin position="131"/>
        <end position="165"/>
    </location>
</feature>
<dbReference type="Pfam" id="PF13041">
    <property type="entry name" value="PPR_2"/>
    <property type="match status" value="1"/>
</dbReference>
<organism evidence="3 4">
    <name type="scientific">Cynara cardunculus var. scolymus</name>
    <name type="common">Globe artichoke</name>
    <name type="synonym">Cynara scolymus</name>
    <dbReference type="NCBI Taxonomy" id="59895"/>
    <lineage>
        <taxon>Eukaryota</taxon>
        <taxon>Viridiplantae</taxon>
        <taxon>Streptophyta</taxon>
        <taxon>Embryophyta</taxon>
        <taxon>Tracheophyta</taxon>
        <taxon>Spermatophyta</taxon>
        <taxon>Magnoliopsida</taxon>
        <taxon>eudicotyledons</taxon>
        <taxon>Gunneridae</taxon>
        <taxon>Pentapetalae</taxon>
        <taxon>asterids</taxon>
        <taxon>campanulids</taxon>
        <taxon>Asterales</taxon>
        <taxon>Asteraceae</taxon>
        <taxon>Carduoideae</taxon>
        <taxon>Cardueae</taxon>
        <taxon>Carduinae</taxon>
        <taxon>Cynara</taxon>
    </lineage>
</organism>
<dbReference type="AlphaFoldDB" id="A0A103XR57"/>
<reference evidence="3 4" key="1">
    <citation type="journal article" date="2016" name="Sci. Rep.">
        <title>The genome sequence of the outbreeding globe artichoke constructed de novo incorporating a phase-aware low-pass sequencing strategy of F1 progeny.</title>
        <authorList>
            <person name="Scaglione D."/>
            <person name="Reyes-Chin-Wo S."/>
            <person name="Acquadro A."/>
            <person name="Froenicke L."/>
            <person name="Portis E."/>
            <person name="Beitel C."/>
            <person name="Tirone M."/>
            <person name="Mauro R."/>
            <person name="Lo Monaco A."/>
            <person name="Mauromicale G."/>
            <person name="Faccioli P."/>
            <person name="Cattivelli L."/>
            <person name="Rieseberg L."/>
            <person name="Michelmore R."/>
            <person name="Lanteri S."/>
        </authorList>
    </citation>
    <scope>NUCLEOTIDE SEQUENCE [LARGE SCALE GENOMIC DNA]</scope>
    <source>
        <strain evidence="3">2C</strain>
    </source>
</reference>
<dbReference type="PROSITE" id="PS51375">
    <property type="entry name" value="PPR"/>
    <property type="match status" value="2"/>
</dbReference>
<dbReference type="PANTHER" id="PTHR24015">
    <property type="entry name" value="OS07G0578800 PROTEIN-RELATED"/>
    <property type="match status" value="1"/>
</dbReference>
<gene>
    <name evidence="3" type="ORF">Ccrd_002549</name>
</gene>
<accession>A0A103XR57</accession>
<feature type="repeat" description="PPR" evidence="2">
    <location>
        <begin position="100"/>
        <end position="130"/>
    </location>
</feature>
<dbReference type="FunFam" id="1.25.40.10:FF:000285">
    <property type="entry name" value="Pentatricopeptide repeat-containing protein, chloroplastic"/>
    <property type="match status" value="1"/>
</dbReference>